<evidence type="ECO:0000256" key="3">
    <source>
        <dbReference type="ARBA" id="ARBA00023125"/>
    </source>
</evidence>
<evidence type="ECO:0000256" key="1">
    <source>
        <dbReference type="ARBA" id="ARBA00004123"/>
    </source>
</evidence>
<dbReference type="PROSITE" id="PS51005">
    <property type="entry name" value="NAC"/>
    <property type="match status" value="1"/>
</dbReference>
<evidence type="ECO:0000256" key="5">
    <source>
        <dbReference type="ARBA" id="ARBA00023242"/>
    </source>
</evidence>
<accession>A0AAN7K316</accession>
<comment type="caution">
    <text evidence="8">The sequence shown here is derived from an EMBL/GenBank/DDBJ whole genome shotgun (WGS) entry which is preliminary data.</text>
</comment>
<evidence type="ECO:0000256" key="4">
    <source>
        <dbReference type="ARBA" id="ARBA00023163"/>
    </source>
</evidence>
<keyword evidence="5" id="KW-0539">Nucleus</keyword>
<dbReference type="Gene3D" id="2.170.150.80">
    <property type="entry name" value="NAC domain"/>
    <property type="match status" value="1"/>
</dbReference>
<dbReference type="InterPro" id="IPR003441">
    <property type="entry name" value="NAC-dom"/>
</dbReference>
<dbReference type="InterPro" id="IPR036093">
    <property type="entry name" value="NAC_dom_sf"/>
</dbReference>
<dbReference type="GO" id="GO:0006355">
    <property type="term" value="P:regulation of DNA-templated transcription"/>
    <property type="evidence" value="ECO:0007669"/>
    <property type="project" value="InterPro"/>
</dbReference>
<keyword evidence="4" id="KW-0804">Transcription</keyword>
<organism evidence="8 9">
    <name type="scientific">Trapa incisa</name>
    <dbReference type="NCBI Taxonomy" id="236973"/>
    <lineage>
        <taxon>Eukaryota</taxon>
        <taxon>Viridiplantae</taxon>
        <taxon>Streptophyta</taxon>
        <taxon>Embryophyta</taxon>
        <taxon>Tracheophyta</taxon>
        <taxon>Spermatophyta</taxon>
        <taxon>Magnoliopsida</taxon>
        <taxon>eudicotyledons</taxon>
        <taxon>Gunneridae</taxon>
        <taxon>Pentapetalae</taxon>
        <taxon>rosids</taxon>
        <taxon>malvids</taxon>
        <taxon>Myrtales</taxon>
        <taxon>Lythraceae</taxon>
        <taxon>Trapa</taxon>
    </lineage>
</organism>
<dbReference type="EMBL" id="JAXIOK010000012">
    <property type="protein sequence ID" value="KAK4758562.1"/>
    <property type="molecule type" value="Genomic_DNA"/>
</dbReference>
<keyword evidence="3" id="KW-0238">DNA-binding</keyword>
<feature type="domain" description="NAC" evidence="7">
    <location>
        <begin position="13"/>
        <end position="173"/>
    </location>
</feature>
<dbReference type="SUPFAM" id="SSF101941">
    <property type="entry name" value="NAC domain"/>
    <property type="match status" value="1"/>
</dbReference>
<dbReference type="GO" id="GO:0005634">
    <property type="term" value="C:nucleus"/>
    <property type="evidence" value="ECO:0007669"/>
    <property type="project" value="UniProtKB-SubCell"/>
</dbReference>
<comment type="subcellular location">
    <subcellularLocation>
        <location evidence="1">Nucleus</location>
    </subcellularLocation>
</comment>
<dbReference type="Proteomes" id="UP001345219">
    <property type="component" value="Chromosome 15"/>
</dbReference>
<dbReference type="PANTHER" id="PTHR31989">
    <property type="entry name" value="NAC DOMAIN-CONTAINING PROTEIN 82-RELATED"/>
    <property type="match status" value="1"/>
</dbReference>
<evidence type="ECO:0000313" key="8">
    <source>
        <dbReference type="EMBL" id="KAK4758562.1"/>
    </source>
</evidence>
<protein>
    <recommendedName>
        <fullName evidence="7">NAC domain-containing protein</fullName>
    </recommendedName>
</protein>
<reference evidence="8 9" key="1">
    <citation type="journal article" date="2023" name="Hortic Res">
        <title>Pangenome of water caltrop reveals structural variations and asymmetric subgenome divergence after allopolyploidization.</title>
        <authorList>
            <person name="Zhang X."/>
            <person name="Chen Y."/>
            <person name="Wang L."/>
            <person name="Yuan Y."/>
            <person name="Fang M."/>
            <person name="Shi L."/>
            <person name="Lu R."/>
            <person name="Comes H.P."/>
            <person name="Ma Y."/>
            <person name="Chen Y."/>
            <person name="Huang G."/>
            <person name="Zhou Y."/>
            <person name="Zheng Z."/>
            <person name="Qiu Y."/>
        </authorList>
    </citation>
    <scope>NUCLEOTIDE SEQUENCE [LARGE SCALE GENOMIC DNA]</scope>
    <source>
        <tissue evidence="8">Roots</tissue>
    </source>
</reference>
<dbReference type="Pfam" id="PF02365">
    <property type="entry name" value="NAM"/>
    <property type="match status" value="1"/>
</dbReference>
<keyword evidence="9" id="KW-1185">Reference proteome</keyword>
<feature type="compositionally biased region" description="Polar residues" evidence="6">
    <location>
        <begin position="180"/>
        <end position="200"/>
    </location>
</feature>
<evidence type="ECO:0000256" key="6">
    <source>
        <dbReference type="SAM" id="MobiDB-lite"/>
    </source>
</evidence>
<evidence type="ECO:0000256" key="2">
    <source>
        <dbReference type="ARBA" id="ARBA00023015"/>
    </source>
</evidence>
<proteinExistence type="predicted"/>
<evidence type="ECO:0000259" key="7">
    <source>
        <dbReference type="PROSITE" id="PS51005"/>
    </source>
</evidence>
<dbReference type="GO" id="GO:0003677">
    <property type="term" value="F:DNA binding"/>
    <property type="evidence" value="ECO:0007669"/>
    <property type="project" value="UniProtKB-KW"/>
</dbReference>
<feature type="region of interest" description="Disordered" evidence="6">
    <location>
        <begin position="163"/>
        <end position="200"/>
    </location>
</feature>
<name>A0AAN7K316_9MYRT</name>
<dbReference type="AlphaFoldDB" id="A0AAN7K316"/>
<gene>
    <name evidence="8" type="ORF">SAY87_019863</name>
</gene>
<keyword evidence="2" id="KW-0805">Transcription regulation</keyword>
<evidence type="ECO:0000313" key="9">
    <source>
        <dbReference type="Proteomes" id="UP001345219"/>
    </source>
</evidence>
<sequence length="397" mass="44546">MATGQKSFSMKKLPVGYRLNPTDEDLVNHHLKRKLQDTHEEYCLIPEYDIYELPPWDLISVYNALSDLESDGRECFFFYRRVKTNGNRHNRRTKEGYWKVTGEGRKPRDTDQIKWLRRILVFYTGKQKSPDKTKTDWVMHEWENISNTSIVICRISKSKSKKGRVKVDSVSSEASPIRSPGSTSGSEIQTEPQKTSPNATVMTVTESPNLTPISNVNSPNLSISSPQQANLVAEERLSLPKVPITGTLRFMDPEYPQGPPIPWVEQPPCCENASIAGSDQRDESFSHSGDVTLEEDADTPIFLQMLACQSPGLAEFLSPQQHCFYHGDVGLGKGGNLPMFDQSSNYSMEVTPFLHMTQDLPESPAETQDSDIDSMLNSFLVSSPPYNSGETLSSTIL</sequence>